<dbReference type="Proteomes" id="UP000729402">
    <property type="component" value="Unassembled WGS sequence"/>
</dbReference>
<proteinExistence type="predicted"/>
<evidence type="ECO:0000313" key="2">
    <source>
        <dbReference type="Proteomes" id="UP000729402"/>
    </source>
</evidence>
<protein>
    <submittedName>
        <fullName evidence="1">Uncharacterized protein</fullName>
    </submittedName>
</protein>
<dbReference type="AlphaFoldDB" id="A0A8J5V291"/>
<organism evidence="1 2">
    <name type="scientific">Zizania palustris</name>
    <name type="common">Northern wild rice</name>
    <dbReference type="NCBI Taxonomy" id="103762"/>
    <lineage>
        <taxon>Eukaryota</taxon>
        <taxon>Viridiplantae</taxon>
        <taxon>Streptophyta</taxon>
        <taxon>Embryophyta</taxon>
        <taxon>Tracheophyta</taxon>
        <taxon>Spermatophyta</taxon>
        <taxon>Magnoliopsida</taxon>
        <taxon>Liliopsida</taxon>
        <taxon>Poales</taxon>
        <taxon>Poaceae</taxon>
        <taxon>BOP clade</taxon>
        <taxon>Oryzoideae</taxon>
        <taxon>Oryzeae</taxon>
        <taxon>Zizaniinae</taxon>
        <taxon>Zizania</taxon>
    </lineage>
</organism>
<reference evidence="1" key="1">
    <citation type="journal article" date="2021" name="bioRxiv">
        <title>Whole Genome Assembly and Annotation of Northern Wild Rice, Zizania palustris L., Supports a Whole Genome Duplication in the Zizania Genus.</title>
        <authorList>
            <person name="Haas M."/>
            <person name="Kono T."/>
            <person name="Macchietto M."/>
            <person name="Millas R."/>
            <person name="McGilp L."/>
            <person name="Shao M."/>
            <person name="Duquette J."/>
            <person name="Hirsch C.N."/>
            <person name="Kimball J."/>
        </authorList>
    </citation>
    <scope>NUCLEOTIDE SEQUENCE</scope>
    <source>
        <tissue evidence="1">Fresh leaf tissue</tissue>
    </source>
</reference>
<comment type="caution">
    <text evidence="1">The sequence shown here is derived from an EMBL/GenBank/DDBJ whole genome shotgun (WGS) entry which is preliminary data.</text>
</comment>
<sequence length="90" mass="9384">MLIRVPPIPQDPLSLEIPSPRSQFLSADSPAILLPLTPSLVSLAPALPRSPLVGQVPAAPLPSVLLLSVKVPIVPLSAESCSCSTLEYLP</sequence>
<dbReference type="EMBL" id="JAAALK010000290">
    <property type="protein sequence ID" value="KAG8048180.1"/>
    <property type="molecule type" value="Genomic_DNA"/>
</dbReference>
<name>A0A8J5V291_ZIZPA</name>
<keyword evidence="2" id="KW-1185">Reference proteome</keyword>
<evidence type="ECO:0000313" key="1">
    <source>
        <dbReference type="EMBL" id="KAG8048180.1"/>
    </source>
</evidence>
<reference evidence="1" key="2">
    <citation type="submission" date="2021-02" db="EMBL/GenBank/DDBJ databases">
        <authorList>
            <person name="Kimball J.A."/>
            <person name="Haas M.W."/>
            <person name="Macchietto M."/>
            <person name="Kono T."/>
            <person name="Duquette J."/>
            <person name="Shao M."/>
        </authorList>
    </citation>
    <scope>NUCLEOTIDE SEQUENCE</scope>
    <source>
        <tissue evidence="1">Fresh leaf tissue</tissue>
    </source>
</reference>
<gene>
    <name evidence="1" type="ORF">GUJ93_ZPchr0008g12409</name>
</gene>
<accession>A0A8J5V291</accession>